<dbReference type="PANTHER" id="PTHR23022">
    <property type="entry name" value="TRANSPOSABLE ELEMENT-RELATED"/>
    <property type="match status" value="1"/>
</dbReference>
<accession>A0AAN8FSX2</accession>
<sequence length="216" mass="24820">MIRDVNKLARVDFCSEMLAANVGFSDCVFTDECTVQIDCSTKFCFVKKGDQYSRMRNRAKHPAKVHIWGGISVRGATRLAILPGNCRIDSELYCRIIERCYIPFKSKVYNGFCRLVQDNAPPHKSRYTSDKFKNWGVDTLAWPAESPDLNPIELIWGNMKKMIRKQGIGNLDALKVAIAQYWDTLTPEICSRYVAGIRKRMERVVEQEGRNITEDR</sequence>
<name>A0AAN8FSX2_TRICO</name>
<comment type="caution">
    <text evidence="2">The sequence shown here is derived from an EMBL/GenBank/DDBJ whole genome shotgun (WGS) entry which is preliminary data.</text>
</comment>
<protein>
    <submittedName>
        <fullName evidence="2">Transposable element Tcb2 transposase</fullName>
    </submittedName>
</protein>
<dbReference type="Proteomes" id="UP001331761">
    <property type="component" value="Unassembled WGS sequence"/>
</dbReference>
<evidence type="ECO:0000259" key="1">
    <source>
        <dbReference type="Pfam" id="PF13358"/>
    </source>
</evidence>
<dbReference type="EMBL" id="WIXE01013229">
    <property type="protein sequence ID" value="KAK5975268.1"/>
    <property type="molecule type" value="Genomic_DNA"/>
</dbReference>
<dbReference type="GO" id="GO:0003676">
    <property type="term" value="F:nucleic acid binding"/>
    <property type="evidence" value="ECO:0007669"/>
    <property type="project" value="InterPro"/>
</dbReference>
<dbReference type="InterPro" id="IPR036397">
    <property type="entry name" value="RNaseH_sf"/>
</dbReference>
<organism evidence="2 3">
    <name type="scientific">Trichostrongylus colubriformis</name>
    <name type="common">Black scour worm</name>
    <dbReference type="NCBI Taxonomy" id="6319"/>
    <lineage>
        <taxon>Eukaryota</taxon>
        <taxon>Metazoa</taxon>
        <taxon>Ecdysozoa</taxon>
        <taxon>Nematoda</taxon>
        <taxon>Chromadorea</taxon>
        <taxon>Rhabditida</taxon>
        <taxon>Rhabditina</taxon>
        <taxon>Rhabditomorpha</taxon>
        <taxon>Strongyloidea</taxon>
        <taxon>Trichostrongylidae</taxon>
        <taxon>Trichostrongylus</taxon>
    </lineage>
</organism>
<dbReference type="Gene3D" id="3.30.420.10">
    <property type="entry name" value="Ribonuclease H-like superfamily/Ribonuclease H"/>
    <property type="match status" value="1"/>
</dbReference>
<reference evidence="2 3" key="1">
    <citation type="submission" date="2019-10" db="EMBL/GenBank/DDBJ databases">
        <title>Assembly and Annotation for the nematode Trichostrongylus colubriformis.</title>
        <authorList>
            <person name="Martin J."/>
        </authorList>
    </citation>
    <scope>NUCLEOTIDE SEQUENCE [LARGE SCALE GENOMIC DNA]</scope>
    <source>
        <strain evidence="2">G859</strain>
        <tissue evidence="2">Whole worm</tissue>
    </source>
</reference>
<dbReference type="Pfam" id="PF13358">
    <property type="entry name" value="DDE_3"/>
    <property type="match status" value="1"/>
</dbReference>
<keyword evidence="3" id="KW-1185">Reference proteome</keyword>
<feature type="domain" description="Tc1-like transposase DDE" evidence="1">
    <location>
        <begin position="27"/>
        <end position="175"/>
    </location>
</feature>
<evidence type="ECO:0000313" key="3">
    <source>
        <dbReference type="Proteomes" id="UP001331761"/>
    </source>
</evidence>
<evidence type="ECO:0000313" key="2">
    <source>
        <dbReference type="EMBL" id="KAK5975268.1"/>
    </source>
</evidence>
<gene>
    <name evidence="2" type="ORF">GCK32_013062</name>
</gene>
<dbReference type="InterPro" id="IPR052338">
    <property type="entry name" value="Transposase_5"/>
</dbReference>
<dbReference type="AlphaFoldDB" id="A0AAN8FSX2"/>
<dbReference type="PANTHER" id="PTHR23022:SF135">
    <property type="entry name" value="SI:DKEY-77F5.3"/>
    <property type="match status" value="1"/>
</dbReference>
<proteinExistence type="predicted"/>
<dbReference type="InterPro" id="IPR038717">
    <property type="entry name" value="Tc1-like_DDE_dom"/>
</dbReference>